<dbReference type="InterPro" id="IPR006119">
    <property type="entry name" value="Resolv_N"/>
</dbReference>
<comment type="caution">
    <text evidence="5">The sequence shown here is derived from an EMBL/GenBank/DDBJ whole genome shotgun (WGS) entry which is preliminary data.</text>
</comment>
<evidence type="ECO:0000256" key="3">
    <source>
        <dbReference type="SAM" id="Coils"/>
    </source>
</evidence>
<dbReference type="Pfam" id="PF00239">
    <property type="entry name" value="Resolvase"/>
    <property type="match status" value="1"/>
</dbReference>
<keyword evidence="2" id="KW-0233">DNA recombination</keyword>
<feature type="coiled-coil region" evidence="3">
    <location>
        <begin position="383"/>
        <end position="438"/>
    </location>
</feature>
<dbReference type="Gene3D" id="3.90.1750.20">
    <property type="entry name" value="Putative Large Serine Recombinase, Chain B, Domain 2"/>
    <property type="match status" value="1"/>
</dbReference>
<sequence>MQKRKIAAKTIIISRVSTKRQQQSGYSLTVQTLDSKEYCTDNNLDILKIYEFAESATTGKRKKFMEAINFAASQKEIVAVVADKIARLQRSFNELEMLEKFINDEKIELHFCLDKVVIHKYSMSHERMKWNAGIIAAKYCADYARDNMNCSIKHKLHHGEWISIPPVGYLHNANTTKKGRDRIFIDPNRAPLIKRIFELYAKGIYTLPEILEKTKEWGLTNLRGNKGYLCTTYLLQIIQNPFYYGVMYYKKGDKYYPHLYEPIISKELFDKCAIVLKEGNKFKESNKDYIFRGLIKCANTGKVATSDTKQKTYANGNVGVWNYLRIWDVDNPKKSIYIPEKKVLDDIESVLISMQLEPKFLEKVINYIKNSIDIEQEYYKKRKQELEVESAEFKMRIDRIKDLFSDNTFSREEYEWKLLEYTQKYQEIKNEIEMCNKADDSTKLISLVKIASSAYQTFIDLIAEEKRKLINLIFFDLKHDAEKLHYKLRPPFGNFIDLSKRKWKDIMYDLLTTTNHRTQINDTFFYI</sequence>
<dbReference type="Proteomes" id="UP000033475">
    <property type="component" value="Unassembled WGS sequence"/>
</dbReference>
<accession>A0A0F3MRK4</accession>
<evidence type="ECO:0000256" key="2">
    <source>
        <dbReference type="ARBA" id="ARBA00023172"/>
    </source>
</evidence>
<dbReference type="SUPFAM" id="SSF53041">
    <property type="entry name" value="Resolvase-like"/>
    <property type="match status" value="1"/>
</dbReference>
<dbReference type="SMART" id="SM00857">
    <property type="entry name" value="Resolvase"/>
    <property type="match status" value="1"/>
</dbReference>
<evidence type="ECO:0000313" key="5">
    <source>
        <dbReference type="EMBL" id="KJV58423.1"/>
    </source>
</evidence>
<dbReference type="PANTHER" id="PTHR30461">
    <property type="entry name" value="DNA-INVERTASE FROM LAMBDOID PROPHAGE"/>
    <property type="match status" value="1"/>
</dbReference>
<dbReference type="PROSITE" id="PS51737">
    <property type="entry name" value="RECOMBINASE_DNA_BIND"/>
    <property type="match status" value="1"/>
</dbReference>
<gene>
    <name evidence="5" type="ORF">RFEPED_0804</name>
</gene>
<dbReference type="PATRIC" id="fig|1359196.3.peg.785"/>
<evidence type="ECO:0000256" key="1">
    <source>
        <dbReference type="ARBA" id="ARBA00023125"/>
    </source>
</evidence>
<feature type="domain" description="Recombinase" evidence="4">
    <location>
        <begin position="166"/>
        <end position="282"/>
    </location>
</feature>
<name>A0A0F3MRK4_RICFI</name>
<dbReference type="CDD" id="cd00338">
    <property type="entry name" value="Ser_Recombinase"/>
    <property type="match status" value="1"/>
</dbReference>
<dbReference type="GO" id="GO:0003677">
    <property type="term" value="F:DNA binding"/>
    <property type="evidence" value="ECO:0007669"/>
    <property type="project" value="UniProtKB-KW"/>
</dbReference>
<dbReference type="PANTHER" id="PTHR30461:SF2">
    <property type="entry name" value="SERINE RECOMBINASE PINE-RELATED"/>
    <property type="match status" value="1"/>
</dbReference>
<evidence type="ECO:0000259" key="4">
    <source>
        <dbReference type="PROSITE" id="PS51737"/>
    </source>
</evidence>
<dbReference type="AlphaFoldDB" id="A0A0F3MRK4"/>
<dbReference type="Gene3D" id="3.40.50.1390">
    <property type="entry name" value="Resolvase, N-terminal catalytic domain"/>
    <property type="match status" value="1"/>
</dbReference>
<keyword evidence="3" id="KW-0175">Coiled coil</keyword>
<dbReference type="InterPro" id="IPR050639">
    <property type="entry name" value="SSR_resolvase"/>
</dbReference>
<evidence type="ECO:0000313" key="6">
    <source>
        <dbReference type="Proteomes" id="UP000033475"/>
    </source>
</evidence>
<protein>
    <submittedName>
        <fullName evidence="5">Resolvase, N terminal domain protein</fullName>
    </submittedName>
</protein>
<dbReference type="InterPro" id="IPR011109">
    <property type="entry name" value="DNA_bind_recombinase_dom"/>
</dbReference>
<organism evidence="5 6">
    <name type="scientific">Rickettsia felis str. Pedreira</name>
    <dbReference type="NCBI Taxonomy" id="1359196"/>
    <lineage>
        <taxon>Bacteria</taxon>
        <taxon>Pseudomonadati</taxon>
        <taxon>Pseudomonadota</taxon>
        <taxon>Alphaproteobacteria</taxon>
        <taxon>Rickettsiales</taxon>
        <taxon>Rickettsiaceae</taxon>
        <taxon>Rickettsieae</taxon>
        <taxon>Rickettsia</taxon>
        <taxon>spotted fever group</taxon>
    </lineage>
</organism>
<proteinExistence type="predicted"/>
<dbReference type="InterPro" id="IPR036162">
    <property type="entry name" value="Resolvase-like_N_sf"/>
</dbReference>
<dbReference type="Pfam" id="PF07508">
    <property type="entry name" value="Recombinase"/>
    <property type="match status" value="1"/>
</dbReference>
<keyword evidence="1" id="KW-0238">DNA-binding</keyword>
<dbReference type="InterPro" id="IPR038109">
    <property type="entry name" value="DNA_bind_recomb_sf"/>
</dbReference>
<dbReference type="EMBL" id="LANQ01000001">
    <property type="protein sequence ID" value="KJV58423.1"/>
    <property type="molecule type" value="Genomic_DNA"/>
</dbReference>
<dbReference type="GO" id="GO:0000150">
    <property type="term" value="F:DNA strand exchange activity"/>
    <property type="evidence" value="ECO:0007669"/>
    <property type="project" value="InterPro"/>
</dbReference>
<reference evidence="5 6" key="1">
    <citation type="submission" date="2015-01" db="EMBL/GenBank/DDBJ databases">
        <title>Genome Sequencing of Rickettsiales.</title>
        <authorList>
            <person name="Daugherty S.C."/>
            <person name="Su Q."/>
            <person name="Abolude K."/>
            <person name="Beier-Sexton M."/>
            <person name="Carlyon J.A."/>
            <person name="Carter R."/>
            <person name="Day N.P."/>
            <person name="Dumler S.J."/>
            <person name="Dyachenko V."/>
            <person name="Godinez A."/>
            <person name="Kurtti T.J."/>
            <person name="Lichay M."/>
            <person name="Mullins K.E."/>
            <person name="Ott S."/>
            <person name="Pappas-Brown V."/>
            <person name="Paris D.H."/>
            <person name="Patel P."/>
            <person name="Richards A.L."/>
            <person name="Sadzewicz L."/>
            <person name="Sears K."/>
            <person name="Seidman D."/>
            <person name="Sengamalay N."/>
            <person name="Stenos J."/>
            <person name="Tallon L.J."/>
            <person name="Vincent G."/>
            <person name="Fraser C.M."/>
            <person name="Munderloh U."/>
            <person name="Dunning-Hotopp J.C."/>
        </authorList>
    </citation>
    <scope>NUCLEOTIDE SEQUENCE [LARGE SCALE GENOMIC DNA]</scope>
    <source>
        <strain evidence="5 6">Pedreira</strain>
    </source>
</reference>
<dbReference type="RefSeq" id="WP_011270698.1">
    <property type="nucleotide sequence ID" value="NZ_LANQ01000001.1"/>
</dbReference>